<dbReference type="SUPFAM" id="SSF56731">
    <property type="entry name" value="DNA primase core"/>
    <property type="match status" value="1"/>
</dbReference>
<accession>A0A373A2U1</accession>
<dbReference type="AlphaFoldDB" id="A0A373A2U1"/>
<proteinExistence type="predicted"/>
<evidence type="ECO:0000313" key="1">
    <source>
        <dbReference type="EMBL" id="RGD62478.1"/>
    </source>
</evidence>
<dbReference type="Proteomes" id="UP000263377">
    <property type="component" value="Unassembled WGS sequence"/>
</dbReference>
<gene>
    <name evidence="1" type="ORF">DR950_36210</name>
</gene>
<name>A0A373A2U1_9ACTN</name>
<dbReference type="CDD" id="cd01029">
    <property type="entry name" value="TOPRIM_primases"/>
    <property type="match status" value="1"/>
</dbReference>
<dbReference type="Pfam" id="PF13155">
    <property type="entry name" value="Toprim_2"/>
    <property type="match status" value="1"/>
</dbReference>
<sequence length="201" mass="21653">MVQAAKVYHTELEDSPAEPYLASRGLLEVAGRFGLGYVGSPQTGHDRADGRLAIPYFRPAGGIHQVASLRFRAIGNEDPKYLSLPGDPTRMFNTKALITASPVVAICEGEIDAMTAELCGIPAVGIPGVGSWKPHFEPPFMGYESVLVLSDGDEPGRKFAEKLAGQLPNVKHIDMGDGLDVNSFYMKYGREALREKCGLSS</sequence>
<evidence type="ECO:0008006" key="3">
    <source>
        <dbReference type="Google" id="ProtNLM"/>
    </source>
</evidence>
<comment type="caution">
    <text evidence="1">The sequence shown here is derived from an EMBL/GenBank/DDBJ whole genome shotgun (WGS) entry which is preliminary data.</text>
</comment>
<dbReference type="InterPro" id="IPR034154">
    <property type="entry name" value="TOPRIM_DnaG/twinkle"/>
</dbReference>
<organism evidence="1 2">
    <name type="scientific">Kitasatospora xanthocidica</name>
    <dbReference type="NCBI Taxonomy" id="83382"/>
    <lineage>
        <taxon>Bacteria</taxon>
        <taxon>Bacillati</taxon>
        <taxon>Actinomycetota</taxon>
        <taxon>Actinomycetes</taxon>
        <taxon>Kitasatosporales</taxon>
        <taxon>Streptomycetaceae</taxon>
        <taxon>Kitasatospora</taxon>
    </lineage>
</organism>
<keyword evidence="2" id="KW-1185">Reference proteome</keyword>
<dbReference type="EMBL" id="QVIG01000001">
    <property type="protein sequence ID" value="RGD62478.1"/>
    <property type="molecule type" value="Genomic_DNA"/>
</dbReference>
<protein>
    <recommendedName>
        <fullName evidence="3">Topoisomerase</fullName>
    </recommendedName>
</protein>
<reference evidence="1 2" key="1">
    <citation type="submission" date="2018-08" db="EMBL/GenBank/DDBJ databases">
        <title>Diversity &amp; Physiological Properties of Lignin-Decomposing Actinobacteria from Soil.</title>
        <authorList>
            <person name="Roh S.G."/>
            <person name="Kim S.B."/>
        </authorList>
    </citation>
    <scope>NUCLEOTIDE SEQUENCE [LARGE SCALE GENOMIC DNA]</scope>
    <source>
        <strain evidence="1 2">MMS17-GH009</strain>
    </source>
</reference>
<evidence type="ECO:0000313" key="2">
    <source>
        <dbReference type="Proteomes" id="UP000263377"/>
    </source>
</evidence>
<dbReference type="Gene3D" id="3.40.1360.10">
    <property type="match status" value="1"/>
</dbReference>